<keyword evidence="2" id="KW-1185">Reference proteome</keyword>
<reference evidence="1 2" key="1">
    <citation type="journal article" date="2020" name="ISME J.">
        <title>Comparative genomics reveals insights into cyanobacterial evolution and habitat adaptation.</title>
        <authorList>
            <person name="Chen M.Y."/>
            <person name="Teng W.K."/>
            <person name="Zhao L."/>
            <person name="Hu C.X."/>
            <person name="Zhou Y.K."/>
            <person name="Han B.P."/>
            <person name="Song L.R."/>
            <person name="Shu W.S."/>
        </authorList>
    </citation>
    <scope>NUCLEOTIDE SEQUENCE [LARGE SCALE GENOMIC DNA]</scope>
    <source>
        <strain evidence="1 2">FACHB-288</strain>
    </source>
</reference>
<proteinExistence type="predicted"/>
<sequence>MKISLNSQQSTVNAIFQLAIHTSFWHHQAGKSVFPMPNAQCPMPIFNLKNFFPS</sequence>
<dbReference type="Proteomes" id="UP000658514">
    <property type="component" value="Unassembled WGS sequence"/>
</dbReference>
<gene>
    <name evidence="1" type="ORF">H6G24_34930</name>
</gene>
<dbReference type="RefSeq" id="WP_190551640.1">
    <property type="nucleotide sequence ID" value="NZ_CAWPNO010000137.1"/>
</dbReference>
<dbReference type="EMBL" id="JACJQH010000098">
    <property type="protein sequence ID" value="MBD2200588.1"/>
    <property type="molecule type" value="Genomic_DNA"/>
</dbReference>
<evidence type="ECO:0000313" key="1">
    <source>
        <dbReference type="EMBL" id="MBD2200588.1"/>
    </source>
</evidence>
<name>A0ABR8AMU0_9CYAN</name>
<comment type="caution">
    <text evidence="1">The sequence shown here is derived from an EMBL/GenBank/DDBJ whole genome shotgun (WGS) entry which is preliminary data.</text>
</comment>
<protein>
    <submittedName>
        <fullName evidence="1">Uncharacterized protein</fullName>
    </submittedName>
</protein>
<organism evidence="1 2">
    <name type="scientific">Calothrix parietina FACHB-288</name>
    <dbReference type="NCBI Taxonomy" id="2692896"/>
    <lineage>
        <taxon>Bacteria</taxon>
        <taxon>Bacillati</taxon>
        <taxon>Cyanobacteriota</taxon>
        <taxon>Cyanophyceae</taxon>
        <taxon>Nostocales</taxon>
        <taxon>Calotrichaceae</taxon>
        <taxon>Calothrix</taxon>
    </lineage>
</organism>
<evidence type="ECO:0000313" key="2">
    <source>
        <dbReference type="Proteomes" id="UP000658514"/>
    </source>
</evidence>
<accession>A0ABR8AMU0</accession>